<gene>
    <name evidence="1" type="ORF">IAA04_11140</name>
</gene>
<dbReference type="EMBL" id="DWWL01000071">
    <property type="protein sequence ID" value="HJC48596.1"/>
    <property type="molecule type" value="Genomic_DNA"/>
</dbReference>
<name>A0A9D2PEI5_9FIRM</name>
<proteinExistence type="predicted"/>
<sequence>MNNNYNDKINGFYGVIYSKELGEDYDYAQLYDNREAYKADETMLKQAGVLCKELSYEEFIQELSKLTDLAGTISIVGSKLEGYYKADVEAYRRNKDNNDISKDNEKLKRAEAVRKINEWEKENIPEGQLEVLTVEDNHTGIIMVNENYISTMDLITAAEMIDKGDFKEAHKKWITHQYV</sequence>
<organism evidence="1 2">
    <name type="scientific">Candidatus Lachnoclostridium pullistercoris</name>
    <dbReference type="NCBI Taxonomy" id="2838632"/>
    <lineage>
        <taxon>Bacteria</taxon>
        <taxon>Bacillati</taxon>
        <taxon>Bacillota</taxon>
        <taxon>Clostridia</taxon>
        <taxon>Lachnospirales</taxon>
        <taxon>Lachnospiraceae</taxon>
    </lineage>
</organism>
<protein>
    <submittedName>
        <fullName evidence="1">Uncharacterized protein</fullName>
    </submittedName>
</protein>
<reference evidence="1" key="2">
    <citation type="submission" date="2021-04" db="EMBL/GenBank/DDBJ databases">
        <authorList>
            <person name="Gilroy R."/>
        </authorList>
    </citation>
    <scope>NUCLEOTIDE SEQUENCE</scope>
    <source>
        <strain evidence="1">CHK183-5548</strain>
    </source>
</reference>
<evidence type="ECO:0000313" key="2">
    <source>
        <dbReference type="Proteomes" id="UP000823883"/>
    </source>
</evidence>
<reference evidence="1" key="1">
    <citation type="journal article" date="2021" name="PeerJ">
        <title>Extensive microbial diversity within the chicken gut microbiome revealed by metagenomics and culture.</title>
        <authorList>
            <person name="Gilroy R."/>
            <person name="Ravi A."/>
            <person name="Getino M."/>
            <person name="Pursley I."/>
            <person name="Horton D.L."/>
            <person name="Alikhan N.F."/>
            <person name="Baker D."/>
            <person name="Gharbi K."/>
            <person name="Hall N."/>
            <person name="Watson M."/>
            <person name="Adriaenssens E.M."/>
            <person name="Foster-Nyarko E."/>
            <person name="Jarju S."/>
            <person name="Secka A."/>
            <person name="Antonio M."/>
            <person name="Oren A."/>
            <person name="Chaudhuri R.R."/>
            <person name="La Ragione R."/>
            <person name="Hildebrand F."/>
            <person name="Pallen M.J."/>
        </authorList>
    </citation>
    <scope>NUCLEOTIDE SEQUENCE</scope>
    <source>
        <strain evidence="1">CHK183-5548</strain>
    </source>
</reference>
<accession>A0A9D2PEI5</accession>
<comment type="caution">
    <text evidence="1">The sequence shown here is derived from an EMBL/GenBank/DDBJ whole genome shotgun (WGS) entry which is preliminary data.</text>
</comment>
<dbReference type="AlphaFoldDB" id="A0A9D2PEI5"/>
<dbReference type="Proteomes" id="UP000823883">
    <property type="component" value="Unassembled WGS sequence"/>
</dbReference>
<evidence type="ECO:0000313" key="1">
    <source>
        <dbReference type="EMBL" id="HJC48596.1"/>
    </source>
</evidence>